<dbReference type="Proteomes" id="UP000053424">
    <property type="component" value="Unassembled WGS sequence"/>
</dbReference>
<protein>
    <submittedName>
        <fullName evidence="1">Uncharacterized protein</fullName>
    </submittedName>
</protein>
<gene>
    <name evidence="1" type="ORF">M413DRAFT_247843</name>
</gene>
<dbReference type="AlphaFoldDB" id="A0A0C3C1T2"/>
<reference evidence="1 2" key="1">
    <citation type="submission" date="2014-04" db="EMBL/GenBank/DDBJ databases">
        <authorList>
            <consortium name="DOE Joint Genome Institute"/>
            <person name="Kuo A."/>
            <person name="Gay G."/>
            <person name="Dore J."/>
            <person name="Kohler A."/>
            <person name="Nagy L.G."/>
            <person name="Floudas D."/>
            <person name="Copeland A."/>
            <person name="Barry K.W."/>
            <person name="Cichocki N."/>
            <person name="Veneault-Fourrey C."/>
            <person name="LaButti K."/>
            <person name="Lindquist E.A."/>
            <person name="Lipzen A."/>
            <person name="Lundell T."/>
            <person name="Morin E."/>
            <person name="Murat C."/>
            <person name="Sun H."/>
            <person name="Tunlid A."/>
            <person name="Henrissat B."/>
            <person name="Grigoriev I.V."/>
            <person name="Hibbett D.S."/>
            <person name="Martin F."/>
            <person name="Nordberg H.P."/>
            <person name="Cantor M.N."/>
            <person name="Hua S.X."/>
        </authorList>
    </citation>
    <scope>NUCLEOTIDE SEQUENCE [LARGE SCALE GENOMIC DNA]</scope>
    <source>
        <strain evidence="2">h7</strain>
    </source>
</reference>
<evidence type="ECO:0000313" key="2">
    <source>
        <dbReference type="Proteomes" id="UP000053424"/>
    </source>
</evidence>
<evidence type="ECO:0000313" key="1">
    <source>
        <dbReference type="EMBL" id="KIM38204.1"/>
    </source>
</evidence>
<reference evidence="2" key="2">
    <citation type="submission" date="2015-01" db="EMBL/GenBank/DDBJ databases">
        <title>Evolutionary Origins and Diversification of the Mycorrhizal Mutualists.</title>
        <authorList>
            <consortium name="DOE Joint Genome Institute"/>
            <consortium name="Mycorrhizal Genomics Consortium"/>
            <person name="Kohler A."/>
            <person name="Kuo A."/>
            <person name="Nagy L.G."/>
            <person name="Floudas D."/>
            <person name="Copeland A."/>
            <person name="Barry K.W."/>
            <person name="Cichocki N."/>
            <person name="Veneault-Fourrey C."/>
            <person name="LaButti K."/>
            <person name="Lindquist E.A."/>
            <person name="Lipzen A."/>
            <person name="Lundell T."/>
            <person name="Morin E."/>
            <person name="Murat C."/>
            <person name="Riley R."/>
            <person name="Ohm R."/>
            <person name="Sun H."/>
            <person name="Tunlid A."/>
            <person name="Henrissat B."/>
            <person name="Grigoriev I.V."/>
            <person name="Hibbett D.S."/>
            <person name="Martin F."/>
        </authorList>
    </citation>
    <scope>NUCLEOTIDE SEQUENCE [LARGE SCALE GENOMIC DNA]</scope>
    <source>
        <strain evidence="2">h7</strain>
    </source>
</reference>
<organism evidence="1 2">
    <name type="scientific">Hebeloma cylindrosporum</name>
    <dbReference type="NCBI Taxonomy" id="76867"/>
    <lineage>
        <taxon>Eukaryota</taxon>
        <taxon>Fungi</taxon>
        <taxon>Dikarya</taxon>
        <taxon>Basidiomycota</taxon>
        <taxon>Agaricomycotina</taxon>
        <taxon>Agaricomycetes</taxon>
        <taxon>Agaricomycetidae</taxon>
        <taxon>Agaricales</taxon>
        <taxon>Agaricineae</taxon>
        <taxon>Hymenogastraceae</taxon>
        <taxon>Hebeloma</taxon>
    </lineage>
</organism>
<sequence>MDRSGYNLEIFYLTGSLGGDGELITILKHLPSSLTHLFLLPSPFTKPWLTKEVWDLFKSARNLRDASEDCFFPNLELFHYRGRQTSLWPDMIGAFYSPSASSGNHRLRTLDIGVHRNKDFKLTPIRNPSTVLIIHELQRSGFNISTDTICHKTSFPYSIIGIDDDTLPSPYA</sequence>
<accession>A0A0C3C1T2</accession>
<dbReference type="EMBL" id="KN831792">
    <property type="protein sequence ID" value="KIM38204.1"/>
    <property type="molecule type" value="Genomic_DNA"/>
</dbReference>
<proteinExistence type="predicted"/>
<name>A0A0C3C1T2_HEBCY</name>
<dbReference type="HOGENOM" id="CLU_1555444_0_0_1"/>
<keyword evidence="2" id="KW-1185">Reference proteome</keyword>